<dbReference type="RefSeq" id="WP_303490023.1">
    <property type="nucleotide sequence ID" value="NZ_JAUOPB010000001.1"/>
</dbReference>
<feature type="transmembrane region" description="Helical" evidence="5">
    <location>
        <begin position="311"/>
        <end position="329"/>
    </location>
</feature>
<dbReference type="PROSITE" id="PS50850">
    <property type="entry name" value="MFS"/>
    <property type="match status" value="1"/>
</dbReference>
<feature type="transmembrane region" description="Helical" evidence="5">
    <location>
        <begin position="150"/>
        <end position="168"/>
    </location>
</feature>
<feature type="transmembrane region" description="Helical" evidence="5">
    <location>
        <begin position="112"/>
        <end position="138"/>
    </location>
</feature>
<dbReference type="PANTHER" id="PTHR11328:SF24">
    <property type="entry name" value="MAJOR FACILITATOR SUPERFAMILY (MFS) PROFILE DOMAIN-CONTAINING PROTEIN"/>
    <property type="match status" value="1"/>
</dbReference>
<feature type="transmembrane region" description="Helical" evidence="5">
    <location>
        <begin position="188"/>
        <end position="210"/>
    </location>
</feature>
<organism evidence="7 8">
    <name type="scientific">Saccharophagus degradans</name>
    <dbReference type="NCBI Taxonomy" id="86304"/>
    <lineage>
        <taxon>Bacteria</taxon>
        <taxon>Pseudomonadati</taxon>
        <taxon>Pseudomonadota</taxon>
        <taxon>Gammaproteobacteria</taxon>
        <taxon>Cellvibrionales</taxon>
        <taxon>Cellvibrionaceae</taxon>
        <taxon>Saccharophagus</taxon>
    </lineage>
</organism>
<comment type="similarity">
    <text evidence="1">Belongs to the sodium:galactoside symporter (TC 2.A.2) family.</text>
</comment>
<dbReference type="AlphaFoldDB" id="A0AAW7WZ75"/>
<keyword evidence="2 5" id="KW-0812">Transmembrane</keyword>
<dbReference type="GO" id="GO:0008643">
    <property type="term" value="P:carbohydrate transport"/>
    <property type="evidence" value="ECO:0007669"/>
    <property type="project" value="InterPro"/>
</dbReference>
<dbReference type="GO" id="GO:0015293">
    <property type="term" value="F:symporter activity"/>
    <property type="evidence" value="ECO:0007669"/>
    <property type="project" value="InterPro"/>
</dbReference>
<feature type="transmembrane region" description="Helical" evidence="5">
    <location>
        <begin position="32"/>
        <end position="60"/>
    </location>
</feature>
<dbReference type="Proteomes" id="UP001169760">
    <property type="component" value="Unassembled WGS sequence"/>
</dbReference>
<feature type="transmembrane region" description="Helical" evidence="5">
    <location>
        <begin position="81"/>
        <end position="100"/>
    </location>
</feature>
<comment type="caution">
    <text evidence="7">The sequence shown here is derived from an EMBL/GenBank/DDBJ whole genome shotgun (WGS) entry which is preliminary data.</text>
</comment>
<name>A0AAW7WZ75_9GAMM</name>
<sequence>MVSPNSQVSVKEKIGYGFGDFASSMFWKLFSVYLMIFYTDVFGISAAAVGTMFVVTRLWDSVNDPIMGIIADRTETKWGKFRPYLMWGAIPFALIGILTFTTPDISQSNKLIYAYVTYTMMMMAYTAVNVPYASLLGVMSSNSSDRTALASFRMVFAFAGSIFAFILIEPLLDIFSNMGGEENAKVGWTLTIAVYGVIAAVLFYMTFAWTKERIAPPKNQEDNLGEDAKSLLKNVPWFVLLGAALCTLVFNSLRDGAAVFYFKYTFENQDIALFGMSLSLITTYLVAGQVANIVGVMLAQPISDRIGKRSTFICAMLLATVLSGLFYFLDESQLLNIIILQCCISACAGIIFPLMWSMYADIADFAEHSSGRRATGLIFSSSSFAQKMGWTFGGAVTGWLLAFYGYEANQIQSEETKQGLRLMVSVFPAIGAAMSAGFMLQYKLTENVMDEVHAELAERRK</sequence>
<dbReference type="InterPro" id="IPR039672">
    <property type="entry name" value="MFS_2"/>
</dbReference>
<evidence type="ECO:0000259" key="6">
    <source>
        <dbReference type="PROSITE" id="PS50850"/>
    </source>
</evidence>
<dbReference type="InterPro" id="IPR020846">
    <property type="entry name" value="MFS_dom"/>
</dbReference>
<dbReference type="GO" id="GO:0006814">
    <property type="term" value="P:sodium ion transport"/>
    <property type="evidence" value="ECO:0007669"/>
    <property type="project" value="InterPro"/>
</dbReference>
<reference evidence="7" key="1">
    <citation type="submission" date="2023-07" db="EMBL/GenBank/DDBJ databases">
        <title>Genome content predicts the carbon catabolic preferences of heterotrophic bacteria.</title>
        <authorList>
            <person name="Gralka M."/>
        </authorList>
    </citation>
    <scope>NUCLEOTIDE SEQUENCE</scope>
    <source>
        <strain evidence="7">I3M17_2</strain>
    </source>
</reference>
<feature type="domain" description="Major facilitator superfamily (MFS) profile" evidence="6">
    <location>
        <begin position="1"/>
        <end position="443"/>
    </location>
</feature>
<dbReference type="SUPFAM" id="SSF103473">
    <property type="entry name" value="MFS general substrate transporter"/>
    <property type="match status" value="1"/>
</dbReference>
<feature type="transmembrane region" description="Helical" evidence="5">
    <location>
        <begin position="418"/>
        <end position="440"/>
    </location>
</feature>
<keyword evidence="3 5" id="KW-1133">Transmembrane helix</keyword>
<proteinExistence type="inferred from homology"/>
<evidence type="ECO:0000256" key="4">
    <source>
        <dbReference type="ARBA" id="ARBA00023136"/>
    </source>
</evidence>
<dbReference type="Gene3D" id="1.20.1250.20">
    <property type="entry name" value="MFS general substrate transporter like domains"/>
    <property type="match status" value="2"/>
</dbReference>
<dbReference type="InterPro" id="IPR036259">
    <property type="entry name" value="MFS_trans_sf"/>
</dbReference>
<feature type="transmembrane region" description="Helical" evidence="5">
    <location>
        <begin position="271"/>
        <end position="299"/>
    </location>
</feature>
<feature type="transmembrane region" description="Helical" evidence="5">
    <location>
        <begin position="335"/>
        <end position="356"/>
    </location>
</feature>
<keyword evidence="4 5" id="KW-0472">Membrane</keyword>
<dbReference type="NCBIfam" id="TIGR00792">
    <property type="entry name" value="gph"/>
    <property type="match status" value="1"/>
</dbReference>
<dbReference type="PANTHER" id="PTHR11328">
    <property type="entry name" value="MAJOR FACILITATOR SUPERFAMILY DOMAIN-CONTAINING PROTEIN"/>
    <property type="match status" value="1"/>
</dbReference>
<evidence type="ECO:0000256" key="1">
    <source>
        <dbReference type="ARBA" id="ARBA00009617"/>
    </source>
</evidence>
<evidence type="ECO:0000313" key="7">
    <source>
        <dbReference type="EMBL" id="MDO6420906.1"/>
    </source>
</evidence>
<dbReference type="EMBL" id="JAUOPB010000001">
    <property type="protein sequence ID" value="MDO6420906.1"/>
    <property type="molecule type" value="Genomic_DNA"/>
</dbReference>
<evidence type="ECO:0000256" key="3">
    <source>
        <dbReference type="ARBA" id="ARBA00022989"/>
    </source>
</evidence>
<gene>
    <name evidence="7" type="ORF">Q4521_00320</name>
</gene>
<dbReference type="InterPro" id="IPR001927">
    <property type="entry name" value="Na/Gal_symport"/>
</dbReference>
<evidence type="ECO:0000313" key="8">
    <source>
        <dbReference type="Proteomes" id="UP001169760"/>
    </source>
</evidence>
<dbReference type="GO" id="GO:0005886">
    <property type="term" value="C:plasma membrane"/>
    <property type="evidence" value="ECO:0007669"/>
    <property type="project" value="TreeGrafter"/>
</dbReference>
<protein>
    <submittedName>
        <fullName evidence="7">MFS transporter</fullName>
    </submittedName>
</protein>
<accession>A0AAW7WZ75</accession>
<feature type="transmembrane region" description="Helical" evidence="5">
    <location>
        <begin position="388"/>
        <end position="406"/>
    </location>
</feature>
<dbReference type="CDD" id="cd17332">
    <property type="entry name" value="MFS_MelB_like"/>
    <property type="match status" value="1"/>
</dbReference>
<evidence type="ECO:0000256" key="2">
    <source>
        <dbReference type="ARBA" id="ARBA00022692"/>
    </source>
</evidence>
<dbReference type="Pfam" id="PF13347">
    <property type="entry name" value="MFS_2"/>
    <property type="match status" value="1"/>
</dbReference>
<evidence type="ECO:0000256" key="5">
    <source>
        <dbReference type="SAM" id="Phobius"/>
    </source>
</evidence>